<reference evidence="1" key="2">
    <citation type="submission" date="2025-08" db="UniProtKB">
        <authorList>
            <consortium name="Ensembl"/>
        </authorList>
    </citation>
    <scope>IDENTIFICATION</scope>
</reference>
<dbReference type="Ensembl" id="ENSPEMT00000034165.1">
    <property type="protein sequence ID" value="ENSPEMP00000031560.1"/>
    <property type="gene ID" value="ENSPEMG00000029069.1"/>
</dbReference>
<proteinExistence type="predicted"/>
<keyword evidence="2" id="KW-1185">Reference proteome</keyword>
<name>A0A8C8UHV1_PERMB</name>
<protein>
    <submittedName>
        <fullName evidence="1">Uncharacterized protein</fullName>
    </submittedName>
</protein>
<evidence type="ECO:0000313" key="2">
    <source>
        <dbReference type="Proteomes" id="UP000694547"/>
    </source>
</evidence>
<dbReference type="GeneTree" id="ENSGT00900000142372"/>
<dbReference type="AlphaFoldDB" id="A0A8C8UHV1"/>
<sequence length="121" mass="13241">MTTSCRLRRRSTAARSAARSVFSRAESPYTAASGLTSTEASSTTCTVWPSLTSARRSSSVRWLLPVDGSPQNTTSGMFSGAAHVRTLRQLPARAGSEARTSCLPPPHTRGYKHLFLWKRER</sequence>
<reference evidence="1" key="3">
    <citation type="submission" date="2025-09" db="UniProtKB">
        <authorList>
            <consortium name="Ensembl"/>
        </authorList>
    </citation>
    <scope>IDENTIFICATION</scope>
</reference>
<reference evidence="1 2" key="1">
    <citation type="submission" date="2018-10" db="EMBL/GenBank/DDBJ databases">
        <title>Improved assembly of the deer mouse Peromyscus maniculatus genome.</title>
        <authorList>
            <person name="Lassance J.-M."/>
            <person name="Hoekstra H.E."/>
        </authorList>
    </citation>
    <scope>NUCLEOTIDE SEQUENCE [LARGE SCALE GENOMIC DNA]</scope>
</reference>
<dbReference type="Proteomes" id="UP000694547">
    <property type="component" value="Chromosome 2"/>
</dbReference>
<organism evidence="1 2">
    <name type="scientific">Peromyscus maniculatus bairdii</name>
    <name type="common">Prairie deer mouse</name>
    <dbReference type="NCBI Taxonomy" id="230844"/>
    <lineage>
        <taxon>Eukaryota</taxon>
        <taxon>Metazoa</taxon>
        <taxon>Chordata</taxon>
        <taxon>Craniata</taxon>
        <taxon>Vertebrata</taxon>
        <taxon>Euteleostomi</taxon>
        <taxon>Mammalia</taxon>
        <taxon>Eutheria</taxon>
        <taxon>Euarchontoglires</taxon>
        <taxon>Glires</taxon>
        <taxon>Rodentia</taxon>
        <taxon>Myomorpha</taxon>
        <taxon>Muroidea</taxon>
        <taxon>Cricetidae</taxon>
        <taxon>Neotominae</taxon>
        <taxon>Peromyscus</taxon>
    </lineage>
</organism>
<evidence type="ECO:0000313" key="1">
    <source>
        <dbReference type="Ensembl" id="ENSPEMP00000031560.1"/>
    </source>
</evidence>
<accession>A0A8C8UHV1</accession>